<sequence>MEWILLLFSAVVCCHGGAVWDSWYNFDFIENAQFCPNVYPLFKYQHLSKRSTSSNWSQGTPATDGNATASGIYTHAHDNKADDSDPFLISRSHFSEDLDDDFDETNDSFDAGEEEDDNNEGEDSELPAINDPMENPDDFFYDDGEGSEESPRYRDMKKTPMLPTIELYKTKAKPLSKDDPYVNAAITRLPYTNITYVKDYKRKPVAIGSGTFAHVYLAKVAIGVQKKDAAVKVLLEYKPMQIFHEARLLEYLKDTGLFPDLYGVARNYIRGANSWALVQEYYADGETAWDFLHSRGNTYDVISPHNWLQLCLDAAEGMQKLHERHVLFNDFKSNNMLLAKEDGRYRMKLIDVGCSSYRTGHAFAKSTVEERKEMDFIAPEAHDGEKTTVASDIFSLGFFIYEVGDMTDLVKLLPLGKECLVEDPQERPSIQYIINSLKRIRQELDRETSLMFPRTPALPETNVPRSKVSSSLFNTNDTFVTTPVTRIPSNDITIILNTRGRPVEVGKGTFAYVYLAHLKASDGGDKKRVVVKVLKKPRVKQIIHELRMYEYINRSDLFPVTYGMAKVTVKEKVQWGLVQEYYGNGLTMWDLLYKKVYFDAQSWLAICLKMAEGLKAFHDKDVIFNDFKTDNILIQRLGKDHYGNPVLVDVGHTSYKQGFEYAESTDEERESMKYLSPEAHDGVATTVASDVFSLGYALYEVYDYAQLFVLKDLAEECMESAPEDRPSMDYVIDQLKVLLSMVKKTGDIFPASPNLPEPPFYDTKADVTDDGDPYMAAVIKRIPRSEISFERDQNGTVKLGDSTHAVVYRANYITKGKKRSVAVKIMTPPKYKQQVHEIRISNVLRGTGMFLKMFGMVRTNVTDGSQLEWGLVQENFADGFTLWDAISKIDKKQPISAELKKTWREICLHMAKTMKAVHSRDVLFNDFKASNILIVLKDDEDFELKYIDLGLASYKRGFEYAVSSEAERLSIPHLAPEAHDGYVTSTASDVYSLGYTIHHIATTIRDVNLMKTCITCVARKEEERPTVNDIINKIEKLIAKRK</sequence>
<dbReference type="InterPro" id="IPR011009">
    <property type="entry name" value="Kinase-like_dom_sf"/>
</dbReference>
<dbReference type="InParanoid" id="A0A1S3IUP2"/>
<dbReference type="GO" id="GO:0004674">
    <property type="term" value="F:protein serine/threonine kinase activity"/>
    <property type="evidence" value="ECO:0007669"/>
    <property type="project" value="TreeGrafter"/>
</dbReference>
<proteinExistence type="predicted"/>
<dbReference type="PANTHER" id="PTHR44329">
    <property type="entry name" value="SERINE/THREONINE-PROTEIN KINASE TNNI3K-RELATED"/>
    <property type="match status" value="1"/>
</dbReference>
<feature type="domain" description="Protein kinase" evidence="4">
    <location>
        <begin position="499"/>
        <end position="807"/>
    </location>
</feature>
<feature type="chain" id="PRO_5010376936" evidence="3">
    <location>
        <begin position="17"/>
        <end position="1042"/>
    </location>
</feature>
<feature type="region of interest" description="Disordered" evidence="2">
    <location>
        <begin position="51"/>
        <end position="70"/>
    </location>
</feature>
<evidence type="ECO:0000256" key="1">
    <source>
        <dbReference type="PROSITE-ProRule" id="PRU10141"/>
    </source>
</evidence>
<feature type="compositionally biased region" description="Acidic residues" evidence="2">
    <location>
        <begin position="134"/>
        <end position="148"/>
    </location>
</feature>
<keyword evidence="3" id="KW-0732">Signal</keyword>
<feature type="region of interest" description="Disordered" evidence="2">
    <location>
        <begin position="97"/>
        <end position="155"/>
    </location>
</feature>
<keyword evidence="1" id="KW-0547">Nucleotide-binding</keyword>
<feature type="signal peptide" evidence="3">
    <location>
        <begin position="1"/>
        <end position="16"/>
    </location>
</feature>
<protein>
    <submittedName>
        <fullName evidence="6">Uncharacterized protein LOC106167409</fullName>
    </submittedName>
</protein>
<evidence type="ECO:0000259" key="4">
    <source>
        <dbReference type="PROSITE" id="PS50011"/>
    </source>
</evidence>
<feature type="binding site" evidence="1">
    <location>
        <position position="532"/>
    </location>
    <ligand>
        <name>ATP</name>
        <dbReference type="ChEBI" id="CHEBI:30616"/>
    </ligand>
</feature>
<keyword evidence="1" id="KW-0067">ATP-binding</keyword>
<reference evidence="6" key="1">
    <citation type="submission" date="2025-08" db="UniProtKB">
        <authorList>
            <consortium name="RefSeq"/>
        </authorList>
    </citation>
    <scope>IDENTIFICATION</scope>
    <source>
        <tissue evidence="6">Gonads</tissue>
    </source>
</reference>
<organism evidence="5 6">
    <name type="scientific">Lingula anatina</name>
    <name type="common">Brachiopod</name>
    <name type="synonym">Lingula unguis</name>
    <dbReference type="NCBI Taxonomy" id="7574"/>
    <lineage>
        <taxon>Eukaryota</taxon>
        <taxon>Metazoa</taxon>
        <taxon>Spiralia</taxon>
        <taxon>Lophotrochozoa</taxon>
        <taxon>Brachiopoda</taxon>
        <taxon>Linguliformea</taxon>
        <taxon>Lingulata</taxon>
        <taxon>Lingulida</taxon>
        <taxon>Linguloidea</taxon>
        <taxon>Lingulidae</taxon>
        <taxon>Lingula</taxon>
    </lineage>
</organism>
<dbReference type="PROSITE" id="PS50011">
    <property type="entry name" value="PROTEIN_KINASE_DOM"/>
    <property type="match status" value="3"/>
</dbReference>
<dbReference type="STRING" id="7574.A0A1S3IUP2"/>
<evidence type="ECO:0000313" key="6">
    <source>
        <dbReference type="RefSeq" id="XP_013401651.1"/>
    </source>
</evidence>
<evidence type="ECO:0000256" key="3">
    <source>
        <dbReference type="SAM" id="SignalP"/>
    </source>
</evidence>
<dbReference type="PROSITE" id="PS00107">
    <property type="entry name" value="PROTEIN_KINASE_ATP"/>
    <property type="match status" value="1"/>
</dbReference>
<dbReference type="AlphaFoldDB" id="A0A1S3IUP2"/>
<dbReference type="KEGG" id="lak:106167409"/>
<feature type="domain" description="Protein kinase" evidence="4">
    <location>
        <begin position="201"/>
        <end position="496"/>
    </location>
</feature>
<dbReference type="Pfam" id="PF07714">
    <property type="entry name" value="PK_Tyr_Ser-Thr"/>
    <property type="match status" value="2"/>
</dbReference>
<dbReference type="Proteomes" id="UP000085678">
    <property type="component" value="Unplaced"/>
</dbReference>
<evidence type="ECO:0000313" key="5">
    <source>
        <dbReference type="Proteomes" id="UP000085678"/>
    </source>
</evidence>
<name>A0A1S3IUP2_LINAN</name>
<dbReference type="SUPFAM" id="SSF56112">
    <property type="entry name" value="Protein kinase-like (PK-like)"/>
    <property type="match status" value="3"/>
</dbReference>
<dbReference type="CDD" id="cd00180">
    <property type="entry name" value="PKc"/>
    <property type="match status" value="3"/>
</dbReference>
<feature type="compositionally biased region" description="Acidic residues" evidence="2">
    <location>
        <begin position="97"/>
        <end position="125"/>
    </location>
</feature>
<gene>
    <name evidence="6" type="primary">LOC106167409</name>
</gene>
<dbReference type="InterPro" id="IPR051681">
    <property type="entry name" value="Ser/Thr_Kinases-Pseudokinases"/>
</dbReference>
<dbReference type="InterPro" id="IPR000719">
    <property type="entry name" value="Prot_kinase_dom"/>
</dbReference>
<dbReference type="RefSeq" id="XP_013401651.1">
    <property type="nucleotide sequence ID" value="XM_013546197.1"/>
</dbReference>
<dbReference type="Gene3D" id="1.10.510.10">
    <property type="entry name" value="Transferase(Phosphotransferase) domain 1"/>
    <property type="match status" value="3"/>
</dbReference>
<keyword evidence="5" id="KW-1185">Reference proteome</keyword>
<dbReference type="InterPro" id="IPR017441">
    <property type="entry name" value="Protein_kinase_ATP_BS"/>
</dbReference>
<dbReference type="InterPro" id="IPR001245">
    <property type="entry name" value="Ser-Thr/Tyr_kinase_cat_dom"/>
</dbReference>
<dbReference type="GeneID" id="106167409"/>
<dbReference type="OrthoDB" id="6097776at2759"/>
<dbReference type="Pfam" id="PF00069">
    <property type="entry name" value="Pkinase"/>
    <property type="match status" value="1"/>
</dbReference>
<feature type="domain" description="Protein kinase" evidence="4">
    <location>
        <begin position="793"/>
        <end position="1042"/>
    </location>
</feature>
<dbReference type="GO" id="GO:0005524">
    <property type="term" value="F:ATP binding"/>
    <property type="evidence" value="ECO:0007669"/>
    <property type="project" value="UniProtKB-UniRule"/>
</dbReference>
<accession>A0A1S3IUP2</accession>
<evidence type="ECO:0000256" key="2">
    <source>
        <dbReference type="SAM" id="MobiDB-lite"/>
    </source>
</evidence>